<sequence>MLNLVTGFVRTELGKHATIAAVLIVASFVTSSIAYWHASHLAREWVSPLRPHYGLREPGKAGFCKPPGQVAGAVTLRLEDDVQEVQGRIQHHLNVMIYFYANYYRAIIMSSILGAVSGICLFYIANKGWATASNYVVTTFVISTVIGAYFFSLIAVFKEQDNITANKALYLQYVALGNRIASYCATGSTENAQPETLDSYVHQVDTQMAAINDVAISLDSGKVADYKALLQQEMNSKQKLALPPVEGAENTTTKPR</sequence>
<accession>A0A7G8BE75</accession>
<keyword evidence="1" id="KW-0472">Membrane</keyword>
<organism evidence="2 3">
    <name type="scientific">Alloacidobacterium dinghuense</name>
    <dbReference type="NCBI Taxonomy" id="2763107"/>
    <lineage>
        <taxon>Bacteria</taxon>
        <taxon>Pseudomonadati</taxon>
        <taxon>Acidobacteriota</taxon>
        <taxon>Terriglobia</taxon>
        <taxon>Terriglobales</taxon>
        <taxon>Acidobacteriaceae</taxon>
        <taxon>Alloacidobacterium</taxon>
    </lineage>
</organism>
<feature type="transmembrane region" description="Helical" evidence="1">
    <location>
        <begin position="103"/>
        <end position="124"/>
    </location>
</feature>
<feature type="transmembrane region" description="Helical" evidence="1">
    <location>
        <begin position="16"/>
        <end position="36"/>
    </location>
</feature>
<keyword evidence="1" id="KW-0812">Transmembrane</keyword>
<keyword evidence="1" id="KW-1133">Transmembrane helix</keyword>
<dbReference type="RefSeq" id="WP_186741007.1">
    <property type="nucleotide sequence ID" value="NZ_CP060394.1"/>
</dbReference>
<dbReference type="AlphaFoldDB" id="A0A7G8BE75"/>
<dbReference type="EMBL" id="CP060394">
    <property type="protein sequence ID" value="QNI30845.1"/>
    <property type="molecule type" value="Genomic_DNA"/>
</dbReference>
<dbReference type="Proteomes" id="UP000515312">
    <property type="component" value="Chromosome"/>
</dbReference>
<proteinExistence type="predicted"/>
<dbReference type="KEGG" id="adin:H7849_17210"/>
<evidence type="ECO:0000313" key="2">
    <source>
        <dbReference type="EMBL" id="QNI30845.1"/>
    </source>
</evidence>
<evidence type="ECO:0000313" key="3">
    <source>
        <dbReference type="Proteomes" id="UP000515312"/>
    </source>
</evidence>
<name>A0A7G8BE75_9BACT</name>
<keyword evidence="3" id="KW-1185">Reference proteome</keyword>
<feature type="transmembrane region" description="Helical" evidence="1">
    <location>
        <begin position="136"/>
        <end position="157"/>
    </location>
</feature>
<evidence type="ECO:0000256" key="1">
    <source>
        <dbReference type="SAM" id="Phobius"/>
    </source>
</evidence>
<protein>
    <submittedName>
        <fullName evidence="2">Uncharacterized protein</fullName>
    </submittedName>
</protein>
<gene>
    <name evidence="2" type="ORF">H7849_17210</name>
</gene>
<reference evidence="2 3" key="1">
    <citation type="submission" date="2020-08" db="EMBL/GenBank/DDBJ databases">
        <title>Edaphobacter telluris sp. nov. and Acidobacterium dinghuensis sp. nov., two acidobacteria isolated from forest soil.</title>
        <authorList>
            <person name="Fu J."/>
            <person name="Qiu L."/>
        </authorList>
    </citation>
    <scope>NUCLEOTIDE SEQUENCE [LARGE SCALE GENOMIC DNA]</scope>
    <source>
        <strain evidence="2">4Y35</strain>
    </source>
</reference>